<keyword evidence="7" id="KW-0436">Ligase</keyword>
<keyword evidence="2 5" id="KW-0812">Transmembrane</keyword>
<keyword evidence="4 5" id="KW-0472">Membrane</keyword>
<feature type="domain" description="O-antigen ligase-related" evidence="6">
    <location>
        <begin position="215"/>
        <end position="334"/>
    </location>
</feature>
<feature type="transmembrane region" description="Helical" evidence="5">
    <location>
        <begin position="182"/>
        <end position="198"/>
    </location>
</feature>
<evidence type="ECO:0000256" key="4">
    <source>
        <dbReference type="ARBA" id="ARBA00023136"/>
    </source>
</evidence>
<comment type="subcellular location">
    <subcellularLocation>
        <location evidence="1">Membrane</location>
        <topology evidence="1">Multi-pass membrane protein</topology>
    </subcellularLocation>
</comment>
<protein>
    <submittedName>
        <fullName evidence="7">O-antigen ligase domain-containing protein</fullName>
    </submittedName>
</protein>
<proteinExistence type="predicted"/>
<reference evidence="7" key="1">
    <citation type="journal article" date="2020" name="mSystems">
        <title>Genome- and Community-Level Interaction Insights into Carbon Utilization and Element Cycling Functions of Hydrothermarchaeota in Hydrothermal Sediment.</title>
        <authorList>
            <person name="Zhou Z."/>
            <person name="Liu Y."/>
            <person name="Xu W."/>
            <person name="Pan J."/>
            <person name="Luo Z.H."/>
            <person name="Li M."/>
        </authorList>
    </citation>
    <scope>NUCLEOTIDE SEQUENCE [LARGE SCALE GENOMIC DNA]</scope>
    <source>
        <strain evidence="7">SpSt-339</strain>
    </source>
</reference>
<organism evidence="7">
    <name type="scientific">Schlesneria paludicola</name>
    <dbReference type="NCBI Taxonomy" id="360056"/>
    <lineage>
        <taxon>Bacteria</taxon>
        <taxon>Pseudomonadati</taxon>
        <taxon>Planctomycetota</taxon>
        <taxon>Planctomycetia</taxon>
        <taxon>Planctomycetales</taxon>
        <taxon>Planctomycetaceae</taxon>
        <taxon>Schlesneria</taxon>
    </lineage>
</organism>
<feature type="transmembrane region" description="Helical" evidence="5">
    <location>
        <begin position="249"/>
        <end position="268"/>
    </location>
</feature>
<feature type="transmembrane region" description="Helical" evidence="5">
    <location>
        <begin position="121"/>
        <end position="143"/>
    </location>
</feature>
<dbReference type="EMBL" id="DSOK01000280">
    <property type="protein sequence ID" value="HEN15756.1"/>
    <property type="molecule type" value="Genomic_DNA"/>
</dbReference>
<comment type="caution">
    <text evidence="7">The sequence shown here is derived from an EMBL/GenBank/DDBJ whole genome shotgun (WGS) entry which is preliminary data.</text>
</comment>
<dbReference type="InterPro" id="IPR051533">
    <property type="entry name" value="WaaL-like"/>
</dbReference>
<feature type="transmembrane region" description="Helical" evidence="5">
    <location>
        <begin position="322"/>
        <end position="341"/>
    </location>
</feature>
<feature type="transmembrane region" description="Helical" evidence="5">
    <location>
        <begin position="66"/>
        <end position="85"/>
    </location>
</feature>
<evidence type="ECO:0000259" key="6">
    <source>
        <dbReference type="Pfam" id="PF04932"/>
    </source>
</evidence>
<evidence type="ECO:0000256" key="5">
    <source>
        <dbReference type="SAM" id="Phobius"/>
    </source>
</evidence>
<dbReference type="GO" id="GO:0016874">
    <property type="term" value="F:ligase activity"/>
    <property type="evidence" value="ECO:0007669"/>
    <property type="project" value="UniProtKB-KW"/>
</dbReference>
<sequence>MRNPLLSAAAFGLFQLLTATLFLRPAEILSWLQGMPIYEGLIIGTFVLSATSLESHFRMRSMLRQPITLCAVGLLFAMILSHLTHMYLGGVKDAADQFLRTLLYYGLLITTVNTPRRLRAFLANVAVCTTIMVGLCLFDYWGWLDLEFIVHLQDLDGHDEEGNPQFFMRMRGTGIFMDPNDLAMVIVAGGVMSLYFLTDKGLGPWRWSWLIPIGLFAAAILETKSRGGLLAAVAAVSMLGVFRFGPRFAAVLAVLALCVLPVVAGRAANIDMSDGSTGQERIEMWREGFEALKSPDLLFGTGHNTFAELAGLVAHNSFVHTYVELGIVGGTLFFGCFYLAGLQLHRIGRLERPIWHPELLRMRPYVAAVLTGWCMSMFSLSRCYVVPTYLVLGLAAAYLNLAWIHTPEGRPLVIWNQRLAGQLTLASAMLFVGLYAFTVVFA</sequence>
<feature type="transmembrane region" description="Helical" evidence="5">
    <location>
        <begin position="97"/>
        <end position="114"/>
    </location>
</feature>
<evidence type="ECO:0000313" key="7">
    <source>
        <dbReference type="EMBL" id="HEN15756.1"/>
    </source>
</evidence>
<dbReference type="Pfam" id="PF04932">
    <property type="entry name" value="Wzy_C"/>
    <property type="match status" value="1"/>
</dbReference>
<evidence type="ECO:0000256" key="1">
    <source>
        <dbReference type="ARBA" id="ARBA00004141"/>
    </source>
</evidence>
<accession>A0A7C2PAU5</accession>
<dbReference type="PANTHER" id="PTHR37422">
    <property type="entry name" value="TEICHURONIC ACID BIOSYNTHESIS PROTEIN TUAE"/>
    <property type="match status" value="1"/>
</dbReference>
<dbReference type="GO" id="GO:0016020">
    <property type="term" value="C:membrane"/>
    <property type="evidence" value="ECO:0007669"/>
    <property type="project" value="UniProtKB-SubCell"/>
</dbReference>
<evidence type="ECO:0000256" key="2">
    <source>
        <dbReference type="ARBA" id="ARBA00022692"/>
    </source>
</evidence>
<dbReference type="AlphaFoldDB" id="A0A7C2PAU5"/>
<gene>
    <name evidence="7" type="ORF">ENQ76_09855</name>
</gene>
<evidence type="ECO:0000256" key="3">
    <source>
        <dbReference type="ARBA" id="ARBA00022989"/>
    </source>
</evidence>
<feature type="transmembrane region" description="Helical" evidence="5">
    <location>
        <begin position="423"/>
        <end position="441"/>
    </location>
</feature>
<name>A0A7C2PAU5_9PLAN</name>
<feature type="transmembrane region" description="Helical" evidence="5">
    <location>
        <begin position="35"/>
        <end position="54"/>
    </location>
</feature>
<feature type="transmembrane region" description="Helical" evidence="5">
    <location>
        <begin position="386"/>
        <end position="403"/>
    </location>
</feature>
<dbReference type="InterPro" id="IPR007016">
    <property type="entry name" value="O-antigen_ligase-rel_domated"/>
</dbReference>
<dbReference type="PANTHER" id="PTHR37422:SF13">
    <property type="entry name" value="LIPOPOLYSACCHARIDE BIOSYNTHESIS PROTEIN PA4999-RELATED"/>
    <property type="match status" value="1"/>
</dbReference>
<keyword evidence="3 5" id="KW-1133">Transmembrane helix</keyword>